<dbReference type="OrthoDB" id="3945418at2759"/>
<dbReference type="GO" id="GO:0005506">
    <property type="term" value="F:iron ion binding"/>
    <property type="evidence" value="ECO:0007669"/>
    <property type="project" value="InterPro"/>
</dbReference>
<dbReference type="AlphaFoldDB" id="A0A9W9KJ56"/>
<proteinExistence type="predicted"/>
<reference evidence="2" key="1">
    <citation type="submission" date="2022-11" db="EMBL/GenBank/DDBJ databases">
        <authorList>
            <person name="Petersen C."/>
        </authorList>
    </citation>
    <scope>NUCLEOTIDE SEQUENCE</scope>
    <source>
        <strain evidence="2">IBT 30069</strain>
    </source>
</reference>
<dbReference type="GO" id="GO:0004497">
    <property type="term" value="F:monooxygenase activity"/>
    <property type="evidence" value="ECO:0007669"/>
    <property type="project" value="InterPro"/>
</dbReference>
<accession>A0A9W9KJ56</accession>
<protein>
    <submittedName>
        <fullName evidence="2">Uncharacterized protein</fullName>
    </submittedName>
</protein>
<dbReference type="Proteomes" id="UP001149165">
    <property type="component" value="Unassembled WGS sequence"/>
</dbReference>
<sequence length="221" mass="24941">MLAYGLVMTVYRLHFHPLSKFPGPKLASLSGLYEIYFTAWGAGSFEEEIDRMHQIYGPVVRITPDEVHVQEQFYNPSYADGLIKGTRALDFGRHQPGRASRALQSKKRSISRARSILQLEVHQIIRGLVQKHQKYRLFGSRIQSFIPLPELHEVRIDLSDESDLEDGHHQVVRRSSISKPQSGSSPDMFEGSDQESSYYLPAANGPALYSTLQSSGRSLPV</sequence>
<keyword evidence="3" id="KW-1185">Reference proteome</keyword>
<dbReference type="SUPFAM" id="SSF48264">
    <property type="entry name" value="Cytochrome P450"/>
    <property type="match status" value="1"/>
</dbReference>
<name>A0A9W9KJ56_9EURO</name>
<dbReference type="GO" id="GO:0016705">
    <property type="term" value="F:oxidoreductase activity, acting on paired donors, with incorporation or reduction of molecular oxygen"/>
    <property type="evidence" value="ECO:0007669"/>
    <property type="project" value="InterPro"/>
</dbReference>
<comment type="caution">
    <text evidence="2">The sequence shown here is derived from an EMBL/GenBank/DDBJ whole genome shotgun (WGS) entry which is preliminary data.</text>
</comment>
<feature type="compositionally biased region" description="Low complexity" evidence="1">
    <location>
        <begin position="175"/>
        <end position="185"/>
    </location>
</feature>
<dbReference type="GO" id="GO:0020037">
    <property type="term" value="F:heme binding"/>
    <property type="evidence" value="ECO:0007669"/>
    <property type="project" value="InterPro"/>
</dbReference>
<evidence type="ECO:0000256" key="1">
    <source>
        <dbReference type="SAM" id="MobiDB-lite"/>
    </source>
</evidence>
<evidence type="ECO:0000313" key="3">
    <source>
        <dbReference type="Proteomes" id="UP001149165"/>
    </source>
</evidence>
<reference evidence="2" key="2">
    <citation type="journal article" date="2023" name="IMA Fungus">
        <title>Comparative genomic study of the Penicillium genus elucidates a diverse pangenome and 15 lateral gene transfer events.</title>
        <authorList>
            <person name="Petersen C."/>
            <person name="Sorensen T."/>
            <person name="Nielsen M.R."/>
            <person name="Sondergaard T.E."/>
            <person name="Sorensen J.L."/>
            <person name="Fitzpatrick D.A."/>
            <person name="Frisvad J.C."/>
            <person name="Nielsen K.L."/>
        </authorList>
    </citation>
    <scope>NUCLEOTIDE SEQUENCE</scope>
    <source>
        <strain evidence="2">IBT 30069</strain>
    </source>
</reference>
<dbReference type="InterPro" id="IPR036396">
    <property type="entry name" value="Cyt_P450_sf"/>
</dbReference>
<feature type="region of interest" description="Disordered" evidence="1">
    <location>
        <begin position="162"/>
        <end position="197"/>
    </location>
</feature>
<gene>
    <name evidence="2" type="ORF">N7456_005035</name>
</gene>
<dbReference type="Gene3D" id="1.10.630.10">
    <property type="entry name" value="Cytochrome P450"/>
    <property type="match status" value="1"/>
</dbReference>
<dbReference type="EMBL" id="JAPQKH010000003">
    <property type="protein sequence ID" value="KAJ5108360.1"/>
    <property type="molecule type" value="Genomic_DNA"/>
</dbReference>
<organism evidence="2 3">
    <name type="scientific">Penicillium angulare</name>
    <dbReference type="NCBI Taxonomy" id="116970"/>
    <lineage>
        <taxon>Eukaryota</taxon>
        <taxon>Fungi</taxon>
        <taxon>Dikarya</taxon>
        <taxon>Ascomycota</taxon>
        <taxon>Pezizomycotina</taxon>
        <taxon>Eurotiomycetes</taxon>
        <taxon>Eurotiomycetidae</taxon>
        <taxon>Eurotiales</taxon>
        <taxon>Aspergillaceae</taxon>
        <taxon>Penicillium</taxon>
    </lineage>
</organism>
<evidence type="ECO:0000313" key="2">
    <source>
        <dbReference type="EMBL" id="KAJ5108360.1"/>
    </source>
</evidence>